<evidence type="ECO:0000313" key="2">
    <source>
        <dbReference type="Proteomes" id="UP000569914"/>
    </source>
</evidence>
<dbReference type="InterPro" id="IPR007061">
    <property type="entry name" value="MST-like"/>
</dbReference>
<dbReference type="Pfam" id="PF04978">
    <property type="entry name" value="MST"/>
    <property type="match status" value="1"/>
</dbReference>
<dbReference type="InterPro" id="IPR034660">
    <property type="entry name" value="DinB/YfiT-like"/>
</dbReference>
<evidence type="ECO:0000313" key="1">
    <source>
        <dbReference type="EMBL" id="NYE71317.1"/>
    </source>
</evidence>
<keyword evidence="2" id="KW-1185">Reference proteome</keyword>
<dbReference type="RefSeq" id="WP_179751375.1">
    <property type="nucleotide sequence ID" value="NZ_JACCBU010000001.1"/>
</dbReference>
<comment type="caution">
    <text evidence="1">The sequence shown here is derived from an EMBL/GenBank/DDBJ whole genome shotgun (WGS) entry which is preliminary data.</text>
</comment>
<accession>A0A7Y9I6R8</accession>
<dbReference type="Gene3D" id="1.20.120.450">
    <property type="entry name" value="dinb family like domain"/>
    <property type="match status" value="1"/>
</dbReference>
<protein>
    <submittedName>
        <fullName evidence="1">Putative damage-inducible protein DinB</fullName>
    </submittedName>
</protein>
<dbReference type="SUPFAM" id="SSF109854">
    <property type="entry name" value="DinB/YfiT-like putative metalloenzymes"/>
    <property type="match status" value="1"/>
</dbReference>
<dbReference type="EMBL" id="JACCBU010000001">
    <property type="protein sequence ID" value="NYE71317.1"/>
    <property type="molecule type" value="Genomic_DNA"/>
</dbReference>
<reference evidence="1 2" key="1">
    <citation type="submission" date="2020-07" db="EMBL/GenBank/DDBJ databases">
        <title>Sequencing the genomes of 1000 actinobacteria strains.</title>
        <authorList>
            <person name="Klenk H.-P."/>
        </authorList>
    </citation>
    <scope>NUCLEOTIDE SEQUENCE [LARGE SCALE GENOMIC DNA]</scope>
    <source>
        <strain evidence="1 2">DSM 22083</strain>
    </source>
</reference>
<dbReference type="Proteomes" id="UP000569914">
    <property type="component" value="Unassembled WGS sequence"/>
</dbReference>
<sequence>MTATTIATATETLSGERRDLLDALAKARFFLRFTARELTDDQARTRSTASELTIGGLIKHVLHVERNWATFIVEGPASMQSNDKDWADWTEEDYAEFADSFRLTESETLAGVLAEYEEVAARTDALLRELPSLDAIQPLPKAPWFSDSEWSARRVFVHIVAETTQHSGHADIIRESIDGQKSMG</sequence>
<dbReference type="AlphaFoldDB" id="A0A7Y9I6R8"/>
<organism evidence="1 2">
    <name type="scientific">Microlunatus parietis</name>
    <dbReference type="NCBI Taxonomy" id="682979"/>
    <lineage>
        <taxon>Bacteria</taxon>
        <taxon>Bacillati</taxon>
        <taxon>Actinomycetota</taxon>
        <taxon>Actinomycetes</taxon>
        <taxon>Propionibacteriales</taxon>
        <taxon>Propionibacteriaceae</taxon>
        <taxon>Microlunatus</taxon>
    </lineage>
</organism>
<gene>
    <name evidence="1" type="ORF">BKA15_002646</name>
</gene>
<name>A0A7Y9I6R8_9ACTN</name>
<proteinExistence type="predicted"/>